<feature type="region of interest" description="Disordered" evidence="1">
    <location>
        <begin position="220"/>
        <end position="303"/>
    </location>
</feature>
<evidence type="ECO:0008006" key="5">
    <source>
        <dbReference type="Google" id="ProtNLM"/>
    </source>
</evidence>
<organism evidence="3 4">
    <name type="scientific">Candidatus Kaiserbacteria bacterium RIFCSPLOWO2_01_FULL_54_13</name>
    <dbReference type="NCBI Taxonomy" id="1798512"/>
    <lineage>
        <taxon>Bacteria</taxon>
        <taxon>Candidatus Kaiseribacteriota</taxon>
    </lineage>
</organism>
<comment type="caution">
    <text evidence="3">The sequence shown here is derived from an EMBL/GenBank/DDBJ whole genome shotgun (WGS) entry which is preliminary data.</text>
</comment>
<proteinExistence type="predicted"/>
<protein>
    <recommendedName>
        <fullName evidence="5">Peptidase M15A C-terminal domain-containing protein</fullName>
    </recommendedName>
</protein>
<dbReference type="AlphaFoldDB" id="A0A1F6F1W7"/>
<dbReference type="Proteomes" id="UP000177372">
    <property type="component" value="Unassembled WGS sequence"/>
</dbReference>
<dbReference type="SUPFAM" id="SSF55166">
    <property type="entry name" value="Hedgehog/DD-peptidase"/>
    <property type="match status" value="1"/>
</dbReference>
<accession>A0A1F6F1W7</accession>
<dbReference type="InterPro" id="IPR009045">
    <property type="entry name" value="Zn_M74/Hedgehog-like"/>
</dbReference>
<evidence type="ECO:0000256" key="2">
    <source>
        <dbReference type="SAM" id="SignalP"/>
    </source>
</evidence>
<dbReference type="EMBL" id="MFLZ01000017">
    <property type="protein sequence ID" value="OGG79858.1"/>
    <property type="molecule type" value="Genomic_DNA"/>
</dbReference>
<sequence length="425" mass="45589">MRSASYRSGMWFVVALICLLVGAIGAAAAETPRDATPEEQATLNFFRIPSRQTTDATMRSLSGGCDFNPFAVLESRFKGTNGITPQIGNGGGYDKGLNPALACRVAKLLIFAQERGCPFKIVSAYRATQGCGTPRDGCAAQGRSCHQYGLAADIGSSRRCVEWMLRDVLGIKRLHPAFGVHIAYFEGDYSHVHIQCNETRPAVCGPGSVQCDGRLMFSGDTSRIGNPGPPSSPLSNAVRNALGPPSSPPPPAPLAPPQALPEAQQPFQYLDTKPTTTPTIPRTDGGQNATSSRASGRTNKVTSSSSVFEQIMAISNPVEPTATSTTTPFTLSIEPYDIVLLQGNTPFAFDTQNPTGTSPYSYAQQTFTPNDLSWDSGQNTYSPQQLSALRTILATMKETLLRMLEYLKPFGWRTSGATPEYLGSE</sequence>
<feature type="compositionally biased region" description="Pro residues" evidence="1">
    <location>
        <begin position="245"/>
        <end position="259"/>
    </location>
</feature>
<feature type="compositionally biased region" description="Low complexity" evidence="1">
    <location>
        <begin position="260"/>
        <end position="283"/>
    </location>
</feature>
<evidence type="ECO:0000313" key="3">
    <source>
        <dbReference type="EMBL" id="OGG79858.1"/>
    </source>
</evidence>
<gene>
    <name evidence="3" type="ORF">A3A39_04710</name>
</gene>
<feature type="chain" id="PRO_5009524331" description="Peptidase M15A C-terminal domain-containing protein" evidence="2">
    <location>
        <begin position="29"/>
        <end position="425"/>
    </location>
</feature>
<name>A0A1F6F1W7_9BACT</name>
<reference evidence="3 4" key="1">
    <citation type="journal article" date="2016" name="Nat. Commun.">
        <title>Thousands of microbial genomes shed light on interconnected biogeochemical processes in an aquifer system.</title>
        <authorList>
            <person name="Anantharaman K."/>
            <person name="Brown C.T."/>
            <person name="Hug L.A."/>
            <person name="Sharon I."/>
            <person name="Castelle C.J."/>
            <person name="Probst A.J."/>
            <person name="Thomas B.C."/>
            <person name="Singh A."/>
            <person name="Wilkins M.J."/>
            <person name="Karaoz U."/>
            <person name="Brodie E.L."/>
            <person name="Williams K.H."/>
            <person name="Hubbard S.S."/>
            <person name="Banfield J.F."/>
        </authorList>
    </citation>
    <scope>NUCLEOTIDE SEQUENCE [LARGE SCALE GENOMIC DNA]</scope>
</reference>
<feature type="compositionally biased region" description="Polar residues" evidence="1">
    <location>
        <begin position="285"/>
        <end position="303"/>
    </location>
</feature>
<feature type="compositionally biased region" description="Low complexity" evidence="1">
    <location>
        <begin position="233"/>
        <end position="244"/>
    </location>
</feature>
<feature type="signal peptide" evidence="2">
    <location>
        <begin position="1"/>
        <end position="28"/>
    </location>
</feature>
<keyword evidence="2" id="KW-0732">Signal</keyword>
<evidence type="ECO:0000313" key="4">
    <source>
        <dbReference type="Proteomes" id="UP000177372"/>
    </source>
</evidence>
<evidence type="ECO:0000256" key="1">
    <source>
        <dbReference type="SAM" id="MobiDB-lite"/>
    </source>
</evidence>